<evidence type="ECO:0000313" key="3">
    <source>
        <dbReference type="Proteomes" id="UP001180487"/>
    </source>
</evidence>
<keyword evidence="3" id="KW-1185">Reference proteome</keyword>
<keyword evidence="1" id="KW-1133">Transmembrane helix</keyword>
<sequence>MEQEKILRNLAYAVVFSTISLLCGCVGVAPTRLAPESKVQSIVLEEPYQYIANFPGSQRMQVTLTSGRYVAVARDESGFYYVGPPLCYRSVYVDPGWMGRQGGAGKHVAIADCGIHVPSDESVFPYAFSIVGTYLTTAQMNAVDATGVAGQKDTPAEIPLEAFPSVPTGISSLGAGVGMGVGLGIASALAAAEEGRFVPLRNQEVSPRLRKIVQRGLQTD</sequence>
<evidence type="ECO:0008006" key="4">
    <source>
        <dbReference type="Google" id="ProtNLM"/>
    </source>
</evidence>
<keyword evidence="1" id="KW-0812">Transmembrane</keyword>
<feature type="transmembrane region" description="Helical" evidence="1">
    <location>
        <begin position="12"/>
        <end position="30"/>
    </location>
</feature>
<dbReference type="PROSITE" id="PS51257">
    <property type="entry name" value="PROKAR_LIPOPROTEIN"/>
    <property type="match status" value="1"/>
</dbReference>
<accession>A0ABU2C420</accession>
<name>A0ABU2C420_9BURK</name>
<gene>
    <name evidence="2" type="ORF">J2X19_000735</name>
</gene>
<reference evidence="2 3" key="1">
    <citation type="submission" date="2023-07" db="EMBL/GenBank/DDBJ databases">
        <title>Sorghum-associated microbial communities from plants grown in Nebraska, USA.</title>
        <authorList>
            <person name="Schachtman D."/>
        </authorList>
    </citation>
    <scope>NUCLEOTIDE SEQUENCE [LARGE SCALE GENOMIC DNA]</scope>
    <source>
        <strain evidence="2 3">BE313</strain>
    </source>
</reference>
<protein>
    <recommendedName>
        <fullName evidence="4">Lipoprotein</fullName>
    </recommendedName>
</protein>
<dbReference type="Proteomes" id="UP001180487">
    <property type="component" value="Unassembled WGS sequence"/>
</dbReference>
<evidence type="ECO:0000313" key="2">
    <source>
        <dbReference type="EMBL" id="MDR7376077.1"/>
    </source>
</evidence>
<evidence type="ECO:0000256" key="1">
    <source>
        <dbReference type="SAM" id="Phobius"/>
    </source>
</evidence>
<organism evidence="2 3">
    <name type="scientific">Rhodoferax ferrireducens</name>
    <dbReference type="NCBI Taxonomy" id="192843"/>
    <lineage>
        <taxon>Bacteria</taxon>
        <taxon>Pseudomonadati</taxon>
        <taxon>Pseudomonadota</taxon>
        <taxon>Betaproteobacteria</taxon>
        <taxon>Burkholderiales</taxon>
        <taxon>Comamonadaceae</taxon>
        <taxon>Rhodoferax</taxon>
    </lineage>
</organism>
<keyword evidence="1" id="KW-0472">Membrane</keyword>
<proteinExistence type="predicted"/>
<comment type="caution">
    <text evidence="2">The sequence shown here is derived from an EMBL/GenBank/DDBJ whole genome shotgun (WGS) entry which is preliminary data.</text>
</comment>
<dbReference type="EMBL" id="JAVDXT010000001">
    <property type="protein sequence ID" value="MDR7376077.1"/>
    <property type="molecule type" value="Genomic_DNA"/>
</dbReference>